<dbReference type="InParanoid" id="K7MX70"/>
<name>K7MX70_SOYBN</name>
<evidence type="ECO:0000313" key="2">
    <source>
        <dbReference type="EMBL" id="KRG94372.1"/>
    </source>
</evidence>
<dbReference type="OrthoDB" id="672180at2759"/>
<keyword evidence="4" id="KW-1185">Reference proteome</keyword>
<evidence type="ECO:0000313" key="3">
    <source>
        <dbReference type="EnsemblPlants" id="KRG94372"/>
    </source>
</evidence>
<dbReference type="EMBL" id="CM000852">
    <property type="protein sequence ID" value="KRG94372.1"/>
    <property type="molecule type" value="Genomic_DNA"/>
</dbReference>
<organism evidence="3">
    <name type="scientific">Glycine max</name>
    <name type="common">Soybean</name>
    <name type="synonym">Glycine hispida</name>
    <dbReference type="NCBI Taxonomy" id="3847"/>
    <lineage>
        <taxon>Eukaryota</taxon>
        <taxon>Viridiplantae</taxon>
        <taxon>Streptophyta</taxon>
        <taxon>Embryophyta</taxon>
        <taxon>Tracheophyta</taxon>
        <taxon>Spermatophyta</taxon>
        <taxon>Magnoliopsida</taxon>
        <taxon>eudicotyledons</taxon>
        <taxon>Gunneridae</taxon>
        <taxon>Pentapetalae</taxon>
        <taxon>rosids</taxon>
        <taxon>fabids</taxon>
        <taxon>Fabales</taxon>
        <taxon>Fabaceae</taxon>
        <taxon>Papilionoideae</taxon>
        <taxon>50 kb inversion clade</taxon>
        <taxon>NPAAA clade</taxon>
        <taxon>indigoferoid/millettioid clade</taxon>
        <taxon>Phaseoleae</taxon>
        <taxon>Glycine</taxon>
        <taxon>Glycine subgen. Soja</taxon>
    </lineage>
</organism>
<dbReference type="EnsemblPlants" id="KRG94372">
    <property type="protein sequence ID" value="KRG94372"/>
    <property type="gene ID" value="GLYMA_19G079900"/>
</dbReference>
<feature type="transmembrane region" description="Helical" evidence="1">
    <location>
        <begin position="12"/>
        <end position="33"/>
    </location>
</feature>
<sequence length="96" mass="10845">MVQKREVMAKKVAFGFLFSEVVPCLILFLVIAADKTHGWSGDSFDRYKEYRFKVESNDGSAIVVTPGESMTEALKTNCEMCLILIAIIPMTHEFYS</sequence>
<proteinExistence type="predicted"/>
<dbReference type="AlphaFoldDB" id="K7MX70"/>
<keyword evidence="1" id="KW-0472">Membrane</keyword>
<gene>
    <name evidence="2" type="ORF">GLYMA_19G079900</name>
</gene>
<dbReference type="Proteomes" id="UP000008827">
    <property type="component" value="Chromosome 19"/>
</dbReference>
<reference evidence="2 3" key="1">
    <citation type="journal article" date="2010" name="Nature">
        <title>Genome sequence of the palaeopolyploid soybean.</title>
        <authorList>
            <person name="Schmutz J."/>
            <person name="Cannon S.B."/>
            <person name="Schlueter J."/>
            <person name="Ma J."/>
            <person name="Mitros T."/>
            <person name="Nelson W."/>
            <person name="Hyten D.L."/>
            <person name="Song Q."/>
            <person name="Thelen J.J."/>
            <person name="Cheng J."/>
            <person name="Xu D."/>
            <person name="Hellsten U."/>
            <person name="May G.D."/>
            <person name="Yu Y."/>
            <person name="Sakurai T."/>
            <person name="Umezawa T."/>
            <person name="Bhattacharyya M.K."/>
            <person name="Sandhu D."/>
            <person name="Valliyodan B."/>
            <person name="Lindquist E."/>
            <person name="Peto M."/>
            <person name="Grant D."/>
            <person name="Shu S."/>
            <person name="Goodstein D."/>
            <person name="Barry K."/>
            <person name="Futrell-Griggs M."/>
            <person name="Abernathy B."/>
            <person name="Du J."/>
            <person name="Tian Z."/>
            <person name="Zhu L."/>
            <person name="Gill N."/>
            <person name="Joshi T."/>
            <person name="Libault M."/>
            <person name="Sethuraman A."/>
            <person name="Zhang X.-C."/>
            <person name="Shinozaki K."/>
            <person name="Nguyen H.T."/>
            <person name="Wing R.A."/>
            <person name="Cregan P."/>
            <person name="Specht J."/>
            <person name="Grimwood J."/>
            <person name="Rokhsar D."/>
            <person name="Stacey G."/>
            <person name="Shoemaker R.C."/>
            <person name="Jackson S.A."/>
        </authorList>
    </citation>
    <scope>NUCLEOTIDE SEQUENCE [LARGE SCALE GENOMIC DNA]</scope>
    <source>
        <strain evidence="3">cv. Williams 82</strain>
        <tissue evidence="2">Callus</tissue>
    </source>
</reference>
<dbReference type="Gramene" id="KRG94372">
    <property type="protein sequence ID" value="KRG94372"/>
    <property type="gene ID" value="GLYMA_19G079900"/>
</dbReference>
<evidence type="ECO:0000256" key="1">
    <source>
        <dbReference type="SAM" id="Phobius"/>
    </source>
</evidence>
<keyword evidence="1" id="KW-1133">Transmembrane helix</keyword>
<reference evidence="3" key="2">
    <citation type="submission" date="2018-02" db="UniProtKB">
        <authorList>
            <consortium name="EnsemblPlants"/>
        </authorList>
    </citation>
    <scope>IDENTIFICATION</scope>
    <source>
        <strain evidence="3">Williams 82</strain>
    </source>
</reference>
<dbReference type="PaxDb" id="3847-GLYMA19G23460.1"/>
<keyword evidence="1" id="KW-0812">Transmembrane</keyword>
<protein>
    <submittedName>
        <fullName evidence="2 3">Uncharacterized protein</fullName>
    </submittedName>
</protein>
<dbReference type="HOGENOM" id="CLU_2363822_0_0_1"/>
<accession>K7MX70</accession>
<reference evidence="2" key="3">
    <citation type="submission" date="2018-07" db="EMBL/GenBank/DDBJ databases">
        <title>WGS assembly of Glycine max.</title>
        <authorList>
            <person name="Schmutz J."/>
            <person name="Cannon S."/>
            <person name="Schlueter J."/>
            <person name="Ma J."/>
            <person name="Mitros T."/>
            <person name="Nelson W."/>
            <person name="Hyten D."/>
            <person name="Song Q."/>
            <person name="Thelen J."/>
            <person name="Cheng J."/>
            <person name="Xu D."/>
            <person name="Hellsten U."/>
            <person name="May G."/>
            <person name="Yu Y."/>
            <person name="Sakurai T."/>
            <person name="Umezawa T."/>
            <person name="Bhattacharyya M."/>
            <person name="Sandhu D."/>
            <person name="Valliyodan B."/>
            <person name="Lindquist E."/>
            <person name="Peto M."/>
            <person name="Grant D."/>
            <person name="Shu S."/>
            <person name="Goodstein D."/>
            <person name="Barry K."/>
            <person name="Futrell-Griggs M."/>
            <person name="Abernathy B."/>
            <person name="Du J."/>
            <person name="Tian Z."/>
            <person name="Zhu L."/>
            <person name="Gill N."/>
            <person name="Joshi T."/>
            <person name="Libault M."/>
            <person name="Sethuraman A."/>
            <person name="Zhang X."/>
            <person name="Shinozaki K."/>
            <person name="Nguyen H."/>
            <person name="Wing R."/>
            <person name="Cregan P."/>
            <person name="Specht J."/>
            <person name="Grimwood J."/>
            <person name="Rokhsar D."/>
            <person name="Stacey G."/>
            <person name="Shoemaker R."/>
            <person name="Jackson S."/>
        </authorList>
    </citation>
    <scope>NUCLEOTIDE SEQUENCE</scope>
    <source>
        <tissue evidence="2">Callus</tissue>
    </source>
</reference>
<evidence type="ECO:0000313" key="4">
    <source>
        <dbReference type="Proteomes" id="UP000008827"/>
    </source>
</evidence>